<dbReference type="Pfam" id="PF16316">
    <property type="entry name" value="DUF4956"/>
    <property type="match status" value="1"/>
</dbReference>
<organism evidence="2">
    <name type="scientific">uncultured Desulfobacteraceae bacterium</name>
    <dbReference type="NCBI Taxonomy" id="218296"/>
    <lineage>
        <taxon>Bacteria</taxon>
        <taxon>Pseudomonadati</taxon>
        <taxon>Thermodesulfobacteriota</taxon>
        <taxon>Desulfobacteria</taxon>
        <taxon>Desulfobacterales</taxon>
        <taxon>Desulfobacteraceae</taxon>
        <taxon>environmental samples</taxon>
    </lineage>
</organism>
<keyword evidence="1" id="KW-0812">Transmembrane</keyword>
<evidence type="ECO:0000313" key="2">
    <source>
        <dbReference type="EMBL" id="VEN74472.1"/>
    </source>
</evidence>
<sequence>MNKIETFEKFMATSSAHVPLMSFLLNMIIAAILAYILGIVYIRYAKALSNRKSFSRNFILMTVTTMLIISVVKSSLALSLGLVGALSIVRFRTAIKEPEELAYMFISIALGLGFGADQRVITTVAFFVIVMIIIAIRWNARKDENKNLHLTVYSAFPGKVDLKKITEILKENCNAVNMKRFDENKESLESFFYIECEDIDQLYAIKRGLQSLDDTIKISFLDNAGVY</sequence>
<gene>
    <name evidence="2" type="ORF">EPICR_40051</name>
</gene>
<dbReference type="AlphaFoldDB" id="A0A484HGW6"/>
<evidence type="ECO:0008006" key="3">
    <source>
        <dbReference type="Google" id="ProtNLM"/>
    </source>
</evidence>
<dbReference type="EMBL" id="CAACVI010000034">
    <property type="protein sequence ID" value="VEN74472.1"/>
    <property type="molecule type" value="Genomic_DNA"/>
</dbReference>
<feature type="transmembrane region" description="Helical" evidence="1">
    <location>
        <begin position="122"/>
        <end position="140"/>
    </location>
</feature>
<keyword evidence="1" id="KW-0472">Membrane</keyword>
<name>A0A484HGW6_9BACT</name>
<accession>A0A484HGW6</accession>
<dbReference type="InterPro" id="IPR032531">
    <property type="entry name" value="DUF4956"/>
</dbReference>
<feature type="transmembrane region" description="Helical" evidence="1">
    <location>
        <begin position="20"/>
        <end position="42"/>
    </location>
</feature>
<keyword evidence="1" id="KW-1133">Transmembrane helix</keyword>
<reference evidence="2" key="1">
    <citation type="submission" date="2019-01" db="EMBL/GenBank/DDBJ databases">
        <authorList>
            <consortium name="Genoscope - CEA"/>
            <person name="William W."/>
        </authorList>
    </citation>
    <scope>NUCLEOTIDE SEQUENCE</scope>
    <source>
        <strain evidence="2">CR-1</strain>
    </source>
</reference>
<protein>
    <recommendedName>
        <fullName evidence="3">DUF4956 domain-containing protein</fullName>
    </recommendedName>
</protein>
<evidence type="ECO:0000256" key="1">
    <source>
        <dbReference type="SAM" id="Phobius"/>
    </source>
</evidence>
<proteinExistence type="predicted"/>